<sequence length="64" mass="7111">MLVIIILNKNNKGILCTKGVKVATIANAPNPYIGQNGPFKKPLFTNCFCKTEQYVVSQHHPIKL</sequence>
<evidence type="ECO:0000313" key="1">
    <source>
        <dbReference type="EMBL" id="CDS95408.1"/>
    </source>
</evidence>
<proteinExistence type="predicted"/>
<name>A0A069AJV9_CLODI</name>
<accession>A0A069AJV9</accession>
<dbReference type="EMBL" id="LK932849">
    <property type="protein sequence ID" value="CDS95408.1"/>
    <property type="molecule type" value="Genomic_DNA"/>
</dbReference>
<organism evidence="1">
    <name type="scientific">Clostridioides difficile</name>
    <name type="common">Peptoclostridium difficile</name>
    <dbReference type="NCBI Taxonomy" id="1496"/>
    <lineage>
        <taxon>Bacteria</taxon>
        <taxon>Bacillati</taxon>
        <taxon>Bacillota</taxon>
        <taxon>Clostridia</taxon>
        <taxon>Peptostreptococcales</taxon>
        <taxon>Peptostreptococcaceae</taxon>
        <taxon>Clostridioides</taxon>
    </lineage>
</organism>
<dbReference type="AlphaFoldDB" id="A0A069AJV9"/>
<protein>
    <submittedName>
        <fullName evidence="1">Uncharacterized protein</fullName>
    </submittedName>
</protein>
<gene>
    <name evidence="1" type="ORF">BN1095_20179</name>
</gene>
<reference evidence="1" key="1">
    <citation type="submission" date="2014-07" db="EMBL/GenBank/DDBJ databases">
        <authorList>
            <person name="Monot Marc"/>
        </authorList>
    </citation>
    <scope>NUCLEOTIDE SEQUENCE</scope>
    <source>
        <strain evidence="1">7032989</strain>
    </source>
</reference>